<dbReference type="GO" id="GO:0015276">
    <property type="term" value="F:ligand-gated monoatomic ion channel activity"/>
    <property type="evidence" value="ECO:0007669"/>
    <property type="project" value="InterPro"/>
</dbReference>
<accession>A0A7S0RRU7</accession>
<evidence type="ECO:0000256" key="4">
    <source>
        <dbReference type="ARBA" id="ARBA00022989"/>
    </source>
</evidence>
<dbReference type="InterPro" id="IPR001320">
    <property type="entry name" value="Iontro_rcpt_C"/>
</dbReference>
<comment type="subcellular location">
    <subcellularLocation>
        <location evidence="1">Membrane</location>
        <topology evidence="1">Multi-pass membrane protein</topology>
    </subcellularLocation>
</comment>
<evidence type="ECO:0000256" key="5">
    <source>
        <dbReference type="ARBA" id="ARBA00023065"/>
    </source>
</evidence>
<evidence type="ECO:0000256" key="9">
    <source>
        <dbReference type="ARBA" id="ARBA00023286"/>
    </source>
</evidence>
<evidence type="ECO:0000256" key="1">
    <source>
        <dbReference type="ARBA" id="ARBA00004141"/>
    </source>
</evidence>
<proteinExistence type="predicted"/>
<dbReference type="GO" id="GO:0016020">
    <property type="term" value="C:membrane"/>
    <property type="evidence" value="ECO:0007669"/>
    <property type="project" value="UniProtKB-SubCell"/>
</dbReference>
<evidence type="ECO:0000256" key="7">
    <source>
        <dbReference type="ARBA" id="ARBA00023170"/>
    </source>
</evidence>
<sequence>MTAWSSWGLVALCCACLTLPTNTAPENPQVGCCSGQSLIVAIVAEDLHPFYLFKTHPIALYTEISDDDVSGFLHDILARLADEIGVEVSFLAIDPTLSAAETRTVYNELLLNGTVDAVFISGGLEAQSFGADSLGGGFAFTAPVYRSDVSAVVKLSRGSTDLWAFLTPFSTGLWLASLAGMGIVALILLVIDGLNLVEEGASLGHALRQLGTALSFENYFVSFYHSCAVILQGDDYGWPSSPEQVLRSGWLLCSLIMVATYTANLAANLSAPRLAVHSPPSGMADLGIATACTTTLTDRDDLSPFQYYVKSFIHPPNECKPWSQCATDFCYNAVQDGKVDVWLDDRIALHGYVMEQKHCDTLMEKTDIRILKFFNSGYFELNSSNWNLAGNLSSALVHAVNSPDYLRDLDEYFNIHRSCQRSGGSNVLNFADLTGLFLLSGSISIVAVLFSVLSKFCEPSSPGKKRPSVTERTSPTDDDARRAAFMQLVARSVEKAVKEIYPCDEGDRRTSRASVPLEMRSVDPTWIDDIDDASSHEETAEETAM</sequence>
<evidence type="ECO:0000256" key="3">
    <source>
        <dbReference type="ARBA" id="ARBA00022692"/>
    </source>
</evidence>
<dbReference type="Gene3D" id="1.10.287.70">
    <property type="match status" value="1"/>
</dbReference>
<name>A0A7S0RRU7_9CHLO</name>
<evidence type="ECO:0000256" key="11">
    <source>
        <dbReference type="SAM" id="SignalP"/>
    </source>
</evidence>
<dbReference type="PANTHER" id="PTHR18966">
    <property type="entry name" value="IONOTROPIC GLUTAMATE RECEPTOR"/>
    <property type="match status" value="1"/>
</dbReference>
<keyword evidence="11" id="KW-0732">Signal</keyword>
<dbReference type="EMBL" id="HBFA01033521">
    <property type="protein sequence ID" value="CAD8684514.1"/>
    <property type="molecule type" value="Transcribed_RNA"/>
</dbReference>
<evidence type="ECO:0000259" key="12">
    <source>
        <dbReference type="Pfam" id="PF00060"/>
    </source>
</evidence>
<keyword evidence="4" id="KW-1133">Transmembrane helix</keyword>
<evidence type="ECO:0000256" key="8">
    <source>
        <dbReference type="ARBA" id="ARBA00023180"/>
    </source>
</evidence>
<dbReference type="AlphaFoldDB" id="A0A7S0RRU7"/>
<gene>
    <name evidence="13" type="ORF">POBO1169_LOCUS16855</name>
</gene>
<keyword evidence="6" id="KW-0472">Membrane</keyword>
<keyword evidence="9" id="KW-1071">Ligand-gated ion channel</keyword>
<feature type="chain" id="PRO_5030648814" description="Ionotropic glutamate receptor C-terminal domain-containing protein" evidence="11">
    <location>
        <begin position="24"/>
        <end position="545"/>
    </location>
</feature>
<feature type="domain" description="Ionotropic glutamate receptor C-terminal" evidence="12">
    <location>
        <begin position="172"/>
        <end position="414"/>
    </location>
</feature>
<keyword evidence="7" id="KW-0675">Receptor</keyword>
<dbReference type="Pfam" id="PF00060">
    <property type="entry name" value="Lig_chan"/>
    <property type="match status" value="1"/>
</dbReference>
<protein>
    <recommendedName>
        <fullName evidence="12">Ionotropic glutamate receptor C-terminal domain-containing protein</fullName>
    </recommendedName>
</protein>
<keyword evidence="2" id="KW-0813">Transport</keyword>
<evidence type="ECO:0000256" key="10">
    <source>
        <dbReference type="ARBA" id="ARBA00023303"/>
    </source>
</evidence>
<dbReference type="SUPFAM" id="SSF53850">
    <property type="entry name" value="Periplasmic binding protein-like II"/>
    <property type="match status" value="1"/>
</dbReference>
<dbReference type="InterPro" id="IPR015683">
    <property type="entry name" value="Ionotropic_Glu_rcpt"/>
</dbReference>
<keyword evidence="10" id="KW-0407">Ion channel</keyword>
<feature type="signal peptide" evidence="11">
    <location>
        <begin position="1"/>
        <end position="23"/>
    </location>
</feature>
<evidence type="ECO:0000256" key="6">
    <source>
        <dbReference type="ARBA" id="ARBA00023136"/>
    </source>
</evidence>
<organism evidence="13">
    <name type="scientific">Pyramimonas obovata</name>
    <dbReference type="NCBI Taxonomy" id="1411642"/>
    <lineage>
        <taxon>Eukaryota</taxon>
        <taxon>Viridiplantae</taxon>
        <taxon>Chlorophyta</taxon>
        <taxon>Pyramimonadophyceae</taxon>
        <taxon>Pyramimonadales</taxon>
        <taxon>Pyramimonadaceae</taxon>
        <taxon>Pyramimonas</taxon>
        <taxon>Pyramimonas incertae sedis</taxon>
    </lineage>
</organism>
<evidence type="ECO:0000256" key="2">
    <source>
        <dbReference type="ARBA" id="ARBA00022448"/>
    </source>
</evidence>
<evidence type="ECO:0000313" key="13">
    <source>
        <dbReference type="EMBL" id="CAD8684514.1"/>
    </source>
</evidence>
<reference evidence="13" key="1">
    <citation type="submission" date="2021-01" db="EMBL/GenBank/DDBJ databases">
        <authorList>
            <person name="Corre E."/>
            <person name="Pelletier E."/>
            <person name="Niang G."/>
            <person name="Scheremetjew M."/>
            <person name="Finn R."/>
            <person name="Kale V."/>
            <person name="Holt S."/>
            <person name="Cochrane G."/>
            <person name="Meng A."/>
            <person name="Brown T."/>
            <person name="Cohen L."/>
        </authorList>
    </citation>
    <scope>NUCLEOTIDE SEQUENCE</scope>
    <source>
        <strain evidence="13">CCMP722</strain>
    </source>
</reference>
<keyword evidence="3" id="KW-0812">Transmembrane</keyword>
<keyword evidence="5" id="KW-0406">Ion transport</keyword>
<keyword evidence="8" id="KW-0325">Glycoprotein</keyword>